<name>A0A0F5V7P2_9GAMM</name>
<sequence length="163" mass="18376">MTEVYISIGSNIDREHYVRAAVAELKQLGDRYRVSRIFEAEPVGFDGPGFFNCVVALETDLSLDALQQRLKALEVQYGRQPDAVKNQNRTLDLDLLLFGDQVRSEAPALPRTDIYKFAFVLLPLYELDPQLVIPGDGRTVAQIWQAFDKPQVLRPVALNVDTV</sequence>
<dbReference type="GO" id="GO:0046654">
    <property type="term" value="P:tetrahydrofolate biosynthetic process"/>
    <property type="evidence" value="ECO:0007669"/>
    <property type="project" value="UniProtKB-UniPathway"/>
</dbReference>
<keyword evidence="5 9" id="KW-0418">Kinase</keyword>
<protein>
    <recommendedName>
        <fullName evidence="2">2-amino-4-hydroxy-6-hydroxymethyldihydropteridine diphosphokinase</fullName>
        <ecNumber evidence="2">2.7.6.3</ecNumber>
    </recommendedName>
</protein>
<evidence type="ECO:0000313" key="9">
    <source>
        <dbReference type="EMBL" id="KKC98138.1"/>
    </source>
</evidence>
<dbReference type="EC" id="2.7.6.3" evidence="2"/>
<dbReference type="InterPro" id="IPR035907">
    <property type="entry name" value="Hppk_sf"/>
</dbReference>
<dbReference type="GO" id="GO:0005524">
    <property type="term" value="F:ATP binding"/>
    <property type="evidence" value="ECO:0007669"/>
    <property type="project" value="UniProtKB-KW"/>
</dbReference>
<comment type="pathway">
    <text evidence="1">Cofactor biosynthesis; tetrahydrofolate biosynthesis; 2-amino-4-hydroxy-6-hydroxymethyl-7,8-dihydropteridine diphosphate from 7,8-dihydroneopterin triphosphate: step 4/4.</text>
</comment>
<feature type="domain" description="7,8-dihydro-6-hydroxymethylpterin-pyrophosphokinase" evidence="8">
    <location>
        <begin position="5"/>
        <end position="129"/>
    </location>
</feature>
<dbReference type="PANTHER" id="PTHR43071">
    <property type="entry name" value="2-AMINO-4-HYDROXY-6-HYDROXYMETHYLDIHYDROPTERIDINE PYROPHOSPHOKINASE"/>
    <property type="match status" value="1"/>
</dbReference>
<keyword evidence="7" id="KW-0289">Folate biosynthesis</keyword>
<evidence type="ECO:0000256" key="6">
    <source>
        <dbReference type="ARBA" id="ARBA00022840"/>
    </source>
</evidence>
<dbReference type="SUPFAM" id="SSF55083">
    <property type="entry name" value="6-hydroxymethyl-7,8-dihydropterin pyrophosphokinase, HPPK"/>
    <property type="match status" value="1"/>
</dbReference>
<dbReference type="PANTHER" id="PTHR43071:SF2">
    <property type="entry name" value="2-AMINO-4-HYDROXY-6-HYDROXYMETHYLDIHYDROPTERIDINE PYROPHOSPHOKINASE"/>
    <property type="match status" value="1"/>
</dbReference>
<evidence type="ECO:0000313" key="10">
    <source>
        <dbReference type="Proteomes" id="UP000033633"/>
    </source>
</evidence>
<gene>
    <name evidence="9" type="ORF">KY46_20090</name>
</gene>
<dbReference type="CDD" id="cd00483">
    <property type="entry name" value="HPPK"/>
    <property type="match status" value="1"/>
</dbReference>
<evidence type="ECO:0000256" key="5">
    <source>
        <dbReference type="ARBA" id="ARBA00022777"/>
    </source>
</evidence>
<evidence type="ECO:0000256" key="1">
    <source>
        <dbReference type="ARBA" id="ARBA00005051"/>
    </source>
</evidence>
<dbReference type="RefSeq" id="WP_046222376.1">
    <property type="nucleotide sequence ID" value="NZ_JWYV01000025.1"/>
</dbReference>
<dbReference type="EMBL" id="JWYV01000025">
    <property type="protein sequence ID" value="KKC98138.1"/>
    <property type="molecule type" value="Genomic_DNA"/>
</dbReference>
<dbReference type="Pfam" id="PF01288">
    <property type="entry name" value="HPPK"/>
    <property type="match status" value="1"/>
</dbReference>
<dbReference type="AlphaFoldDB" id="A0A0F5V7P2"/>
<evidence type="ECO:0000256" key="3">
    <source>
        <dbReference type="ARBA" id="ARBA00022679"/>
    </source>
</evidence>
<keyword evidence="6" id="KW-0067">ATP-binding</keyword>
<accession>A0A0F5V7P2</accession>
<keyword evidence="4" id="KW-0547">Nucleotide-binding</keyword>
<evidence type="ECO:0000256" key="2">
    <source>
        <dbReference type="ARBA" id="ARBA00013253"/>
    </source>
</evidence>
<keyword evidence="3" id="KW-0808">Transferase</keyword>
<dbReference type="InterPro" id="IPR000550">
    <property type="entry name" value="Hppk"/>
</dbReference>
<dbReference type="UniPathway" id="UPA00077">
    <property type="reaction ID" value="UER00155"/>
</dbReference>
<organism evidence="9 10">
    <name type="scientific">Photobacterium halotolerans</name>
    <dbReference type="NCBI Taxonomy" id="265726"/>
    <lineage>
        <taxon>Bacteria</taxon>
        <taxon>Pseudomonadati</taxon>
        <taxon>Pseudomonadota</taxon>
        <taxon>Gammaproteobacteria</taxon>
        <taxon>Vibrionales</taxon>
        <taxon>Vibrionaceae</taxon>
        <taxon>Photobacterium</taxon>
    </lineage>
</organism>
<dbReference type="Proteomes" id="UP000033633">
    <property type="component" value="Unassembled WGS sequence"/>
</dbReference>
<reference evidence="9 10" key="1">
    <citation type="submission" date="2014-12" db="EMBL/GenBank/DDBJ databases">
        <title>Mercury Reductase activity and rhizosphere competence traits in the genome of root associated Photobacterium halotolerans MELD1.</title>
        <authorList>
            <person name="Mathew D.C."/>
            <person name="Huang C.-C."/>
        </authorList>
    </citation>
    <scope>NUCLEOTIDE SEQUENCE [LARGE SCALE GENOMIC DNA]</scope>
    <source>
        <strain evidence="9 10">MELD1</strain>
    </source>
</reference>
<dbReference type="STRING" id="265726.KY46_20090"/>
<evidence type="ECO:0000256" key="7">
    <source>
        <dbReference type="ARBA" id="ARBA00022909"/>
    </source>
</evidence>
<dbReference type="GO" id="GO:0003848">
    <property type="term" value="F:2-amino-4-hydroxy-6-hydroxymethyldihydropteridine diphosphokinase activity"/>
    <property type="evidence" value="ECO:0007669"/>
    <property type="project" value="UniProtKB-EC"/>
</dbReference>
<proteinExistence type="predicted"/>
<dbReference type="Gene3D" id="3.30.70.560">
    <property type="entry name" value="7,8-Dihydro-6-hydroxymethylpterin-pyrophosphokinase HPPK"/>
    <property type="match status" value="1"/>
</dbReference>
<comment type="caution">
    <text evidence="9">The sequence shown here is derived from an EMBL/GenBank/DDBJ whole genome shotgun (WGS) entry which is preliminary data.</text>
</comment>
<dbReference type="OrthoDB" id="9790168at2"/>
<keyword evidence="10" id="KW-1185">Reference proteome</keyword>
<evidence type="ECO:0000259" key="8">
    <source>
        <dbReference type="Pfam" id="PF01288"/>
    </source>
</evidence>
<evidence type="ECO:0000256" key="4">
    <source>
        <dbReference type="ARBA" id="ARBA00022741"/>
    </source>
</evidence>
<dbReference type="PATRIC" id="fig|265726.11.peg.2822"/>
<dbReference type="NCBIfam" id="TIGR01498">
    <property type="entry name" value="folK"/>
    <property type="match status" value="1"/>
</dbReference>
<dbReference type="GO" id="GO:0046656">
    <property type="term" value="P:folic acid biosynthetic process"/>
    <property type="evidence" value="ECO:0007669"/>
    <property type="project" value="UniProtKB-KW"/>
</dbReference>
<dbReference type="GO" id="GO:0016301">
    <property type="term" value="F:kinase activity"/>
    <property type="evidence" value="ECO:0007669"/>
    <property type="project" value="UniProtKB-KW"/>
</dbReference>